<dbReference type="VEuPathDB" id="FungiDB:SPPG_06161"/>
<feature type="compositionally biased region" description="Polar residues" evidence="1">
    <location>
        <begin position="116"/>
        <end position="128"/>
    </location>
</feature>
<organism evidence="2 3">
    <name type="scientific">Spizellomyces punctatus (strain DAOM BR117)</name>
    <dbReference type="NCBI Taxonomy" id="645134"/>
    <lineage>
        <taxon>Eukaryota</taxon>
        <taxon>Fungi</taxon>
        <taxon>Fungi incertae sedis</taxon>
        <taxon>Chytridiomycota</taxon>
        <taxon>Chytridiomycota incertae sedis</taxon>
        <taxon>Chytridiomycetes</taxon>
        <taxon>Spizellomycetales</taxon>
        <taxon>Spizellomycetaceae</taxon>
        <taxon>Spizellomyces</taxon>
    </lineage>
</organism>
<dbReference type="GeneID" id="27689488"/>
<feature type="region of interest" description="Disordered" evidence="1">
    <location>
        <begin position="1"/>
        <end position="131"/>
    </location>
</feature>
<accession>A0A0L0HBZ4</accession>
<dbReference type="AlphaFoldDB" id="A0A0L0HBZ4"/>
<dbReference type="Proteomes" id="UP000053201">
    <property type="component" value="Unassembled WGS sequence"/>
</dbReference>
<dbReference type="OrthoDB" id="2126570at2759"/>
<feature type="compositionally biased region" description="Polar residues" evidence="1">
    <location>
        <begin position="62"/>
        <end position="79"/>
    </location>
</feature>
<dbReference type="RefSeq" id="XP_016606501.1">
    <property type="nucleotide sequence ID" value="XM_016754365.1"/>
</dbReference>
<feature type="compositionally biased region" description="Polar residues" evidence="1">
    <location>
        <begin position="87"/>
        <end position="98"/>
    </location>
</feature>
<gene>
    <name evidence="2" type="ORF">SPPG_06161</name>
</gene>
<dbReference type="InParanoid" id="A0A0L0HBZ4"/>
<protein>
    <submittedName>
        <fullName evidence="2">Uncharacterized protein</fullName>
    </submittedName>
</protein>
<keyword evidence="3" id="KW-1185">Reference proteome</keyword>
<evidence type="ECO:0000256" key="1">
    <source>
        <dbReference type="SAM" id="MobiDB-lite"/>
    </source>
</evidence>
<evidence type="ECO:0000313" key="2">
    <source>
        <dbReference type="EMBL" id="KNC98461.1"/>
    </source>
</evidence>
<dbReference type="EMBL" id="KQ257460">
    <property type="protein sequence ID" value="KNC98461.1"/>
    <property type="molecule type" value="Genomic_DNA"/>
</dbReference>
<evidence type="ECO:0000313" key="3">
    <source>
        <dbReference type="Proteomes" id="UP000053201"/>
    </source>
</evidence>
<name>A0A0L0HBZ4_SPIPD</name>
<feature type="region of interest" description="Disordered" evidence="1">
    <location>
        <begin position="149"/>
        <end position="222"/>
    </location>
</feature>
<feature type="compositionally biased region" description="Low complexity" evidence="1">
    <location>
        <begin position="200"/>
        <end position="217"/>
    </location>
</feature>
<sequence length="285" mass="31107">MTSIFNRDPDEVVRQIQQRHTLPRQSTAPSFIDLTEDEQVPTPVTTIPARSLSDGNIPDSWTLANPSVSSPSEQLSDSNPPVPTASLPKNQVSETVQSADVDPNPTSPMEIDTSDTHTPAPSSFQAKKNGSHDAVLRVVEAAVRSRKGTLSGLTGNGIAINPKFLRGKNRTGRPLAPAVSERDSASNRRNSPRLPTIRKTSSSTSISSVASASSSTHSVDKHPWKIPATAKYTQPFSSPPAELNLEWREPQIVVENGRQERILFSDAWISPEELRANLPKYRFCE</sequence>
<proteinExistence type="predicted"/>
<feature type="compositionally biased region" description="Polar residues" evidence="1">
    <location>
        <begin position="15"/>
        <end position="29"/>
    </location>
</feature>
<reference evidence="2 3" key="1">
    <citation type="submission" date="2009-08" db="EMBL/GenBank/DDBJ databases">
        <title>The Genome Sequence of Spizellomyces punctatus strain DAOM BR117.</title>
        <authorList>
            <consortium name="The Broad Institute Genome Sequencing Platform"/>
            <person name="Russ C."/>
            <person name="Cuomo C."/>
            <person name="Shea T."/>
            <person name="Young S.K."/>
            <person name="Zeng Q."/>
            <person name="Koehrsen M."/>
            <person name="Haas B."/>
            <person name="Borodovsky M."/>
            <person name="Guigo R."/>
            <person name="Alvarado L."/>
            <person name="Berlin A."/>
            <person name="Bochicchio J."/>
            <person name="Borenstein D."/>
            <person name="Chapman S."/>
            <person name="Chen Z."/>
            <person name="Engels R."/>
            <person name="Freedman E."/>
            <person name="Gellesch M."/>
            <person name="Goldberg J."/>
            <person name="Griggs A."/>
            <person name="Gujja S."/>
            <person name="Heiman D."/>
            <person name="Hepburn T."/>
            <person name="Howarth C."/>
            <person name="Jen D."/>
            <person name="Larson L."/>
            <person name="Lewis B."/>
            <person name="Mehta T."/>
            <person name="Park D."/>
            <person name="Pearson M."/>
            <person name="Roberts A."/>
            <person name="Saif S."/>
            <person name="Shenoy N."/>
            <person name="Sisk P."/>
            <person name="Stolte C."/>
            <person name="Sykes S."/>
            <person name="Thomson T."/>
            <person name="Walk T."/>
            <person name="White J."/>
            <person name="Yandava C."/>
            <person name="Burger G."/>
            <person name="Gray M.W."/>
            <person name="Holland P.W.H."/>
            <person name="King N."/>
            <person name="Lang F.B.F."/>
            <person name="Roger A.J."/>
            <person name="Ruiz-Trillo I."/>
            <person name="Lander E."/>
            <person name="Nusbaum C."/>
        </authorList>
    </citation>
    <scope>NUCLEOTIDE SEQUENCE [LARGE SCALE GENOMIC DNA]</scope>
    <source>
        <strain evidence="2 3">DAOM BR117</strain>
    </source>
</reference>